<organism evidence="2 3">
    <name type="scientific">Dictyobacter aurantiacus</name>
    <dbReference type="NCBI Taxonomy" id="1936993"/>
    <lineage>
        <taxon>Bacteria</taxon>
        <taxon>Bacillati</taxon>
        <taxon>Chloroflexota</taxon>
        <taxon>Ktedonobacteria</taxon>
        <taxon>Ktedonobacterales</taxon>
        <taxon>Dictyobacteraceae</taxon>
        <taxon>Dictyobacter</taxon>
    </lineage>
</organism>
<accession>A0A401ZST8</accession>
<dbReference type="Proteomes" id="UP000287224">
    <property type="component" value="Unassembled WGS sequence"/>
</dbReference>
<dbReference type="Gene3D" id="3.30.200.20">
    <property type="entry name" value="Phosphorylase Kinase, domain 1"/>
    <property type="match status" value="1"/>
</dbReference>
<sequence>MPRTLEEKLTAIATHFALGPIMDFERTGGTNDNYLVSTPSGGYLFKMIVNSPLQEVLDGLPFLQRLQEYQFTASAYYLSAPDGSQFYHSPDCDAVVLTRLPGSMPQPSQVVSRAIGAQLARLHLIPGQNLPAKPHWLDASYLTRCLQSAVQLYGPDRLQQTLRIVHSLSDFRPETFPQSIVHGDLDTTNCLFDGDRLVAFVDWQEIGVGAAIMDFAMTVLGFCFVDAPEGSDLWACFDPELFQALFSGYQSVRLFSDYELAHLDAAFTHTGLTQPLWTMLNWEQYHPGEKMVETNLLYWKYGLPDIRLSSLI</sequence>
<dbReference type="Pfam" id="PF01636">
    <property type="entry name" value="APH"/>
    <property type="match status" value="1"/>
</dbReference>
<feature type="domain" description="Aminoglycoside phosphotransferase" evidence="1">
    <location>
        <begin position="28"/>
        <end position="254"/>
    </location>
</feature>
<dbReference type="AlphaFoldDB" id="A0A401ZST8"/>
<dbReference type="RefSeq" id="WP_126602659.1">
    <property type="nucleotide sequence ID" value="NZ_BIFQ01000002.1"/>
</dbReference>
<dbReference type="SUPFAM" id="SSF56112">
    <property type="entry name" value="Protein kinase-like (PK-like)"/>
    <property type="match status" value="1"/>
</dbReference>
<keyword evidence="2" id="KW-0808">Transferase</keyword>
<evidence type="ECO:0000313" key="2">
    <source>
        <dbReference type="EMBL" id="GCE09856.1"/>
    </source>
</evidence>
<dbReference type="Gene3D" id="3.90.1200.10">
    <property type="match status" value="1"/>
</dbReference>
<dbReference type="InterPro" id="IPR002575">
    <property type="entry name" value="Aminoglycoside_PTrfase"/>
</dbReference>
<keyword evidence="3" id="KW-1185">Reference proteome</keyword>
<dbReference type="GO" id="GO:0016301">
    <property type="term" value="F:kinase activity"/>
    <property type="evidence" value="ECO:0007669"/>
    <property type="project" value="UniProtKB-KW"/>
</dbReference>
<proteinExistence type="predicted"/>
<keyword evidence="2" id="KW-0418">Kinase</keyword>
<reference evidence="3" key="1">
    <citation type="submission" date="2018-12" db="EMBL/GenBank/DDBJ databases">
        <title>Tengunoibacter tsumagoiensis gen. nov., sp. nov., Dictyobacter kobayashii sp. nov., D. alpinus sp. nov., and D. joshuensis sp. nov. and description of Dictyobacteraceae fam. nov. within the order Ktedonobacterales isolated from Tengu-no-mugimeshi.</title>
        <authorList>
            <person name="Wang C.M."/>
            <person name="Zheng Y."/>
            <person name="Sakai Y."/>
            <person name="Toyoda A."/>
            <person name="Minakuchi Y."/>
            <person name="Abe K."/>
            <person name="Yokota A."/>
            <person name="Yabe S."/>
        </authorList>
    </citation>
    <scope>NUCLEOTIDE SEQUENCE [LARGE SCALE GENOMIC DNA]</scope>
    <source>
        <strain evidence="3">S-27</strain>
    </source>
</reference>
<evidence type="ECO:0000259" key="1">
    <source>
        <dbReference type="Pfam" id="PF01636"/>
    </source>
</evidence>
<dbReference type="InterPro" id="IPR011009">
    <property type="entry name" value="Kinase-like_dom_sf"/>
</dbReference>
<comment type="caution">
    <text evidence="2">The sequence shown here is derived from an EMBL/GenBank/DDBJ whole genome shotgun (WGS) entry which is preliminary data.</text>
</comment>
<gene>
    <name evidence="2" type="primary">thrB</name>
    <name evidence="2" type="ORF">KDAU_71850</name>
</gene>
<protein>
    <submittedName>
        <fullName evidence="2">Homoserine kinase</fullName>
    </submittedName>
</protein>
<name>A0A401ZST8_9CHLR</name>
<evidence type="ECO:0000313" key="3">
    <source>
        <dbReference type="Proteomes" id="UP000287224"/>
    </source>
</evidence>
<dbReference type="OrthoDB" id="4531749at2"/>
<dbReference type="EMBL" id="BIFQ01000002">
    <property type="protein sequence ID" value="GCE09856.1"/>
    <property type="molecule type" value="Genomic_DNA"/>
</dbReference>